<dbReference type="Pfam" id="PF08244">
    <property type="entry name" value="Glyco_hydro_32C"/>
    <property type="match status" value="1"/>
</dbReference>
<reference evidence="8 9" key="1">
    <citation type="submission" date="2020-01" db="EMBL/GenBank/DDBJ databases">
        <title>Paenibacillus soybeanensis sp. nov. isolated from the nodules of soybean (Glycine max(L.) Merr).</title>
        <authorList>
            <person name="Wang H."/>
        </authorList>
    </citation>
    <scope>NUCLEOTIDE SEQUENCE [LARGE SCALE GENOMIC DNA]</scope>
    <source>
        <strain evidence="8 9">DSM 23054</strain>
    </source>
</reference>
<sequence length="463" mass="52088">MNLYRPIYHFLPEKNWMNDPNGLLYFNEEYHLFYQYNPDADHWDTMHWGHAKSKDLVHWEHLPIGLHPSLELGELHCYSGCAVNDDGVPTILYTSVGEGERSAADGPEQWLATSRDGMASWEKHPDNPVLTLEAHGGMTIKDWRDPFVWKEGNIWYMAVGGIHEGKGCALVYRSSNLLQWQFLNKLCEGTEGIWECPNFFKLGDKHVLVYSPGGQVKYLTGTWKADYTFTPEISGALDANGFEGFYAPNSMIGPDGRRLMWGWIPEADRREFKGNAGWAGIQSIPRVLSLGADHTLRMEPAAELQMLRRNGIQLDEKRIVSAEEPLPIRGRALEFTAEFQLESDTPAFGIKLLRSPNGEEETVLTFDPANGTVSIDRTRSSLADEPNKSIVSGELDFASESDVKLHLFLDHSVLEVFVNAELCLTARIYPTLASGDGVSLFAADPKGVTMRTFKGWEMASIWE</sequence>
<dbReference type="InterPro" id="IPR023296">
    <property type="entry name" value="Glyco_hydro_beta-prop_sf"/>
</dbReference>
<dbReference type="EC" id="3.2.1.26" evidence="2"/>
<dbReference type="RefSeq" id="WP_161693751.1">
    <property type="nucleotide sequence ID" value="NZ_JAAAMU010000001.1"/>
</dbReference>
<keyword evidence="4 5" id="KW-0326">Glycosidase</keyword>
<dbReference type="GO" id="GO:0005975">
    <property type="term" value="P:carbohydrate metabolic process"/>
    <property type="evidence" value="ECO:0007669"/>
    <property type="project" value="InterPro"/>
</dbReference>
<name>A0A7X4YJY3_9BACL</name>
<dbReference type="EMBL" id="JAAAMU010000001">
    <property type="protein sequence ID" value="NBC67705.1"/>
    <property type="molecule type" value="Genomic_DNA"/>
</dbReference>
<keyword evidence="9" id="KW-1185">Reference proteome</keyword>
<evidence type="ECO:0000256" key="2">
    <source>
        <dbReference type="ARBA" id="ARBA00012758"/>
    </source>
</evidence>
<dbReference type="PANTHER" id="PTHR43101:SF1">
    <property type="entry name" value="BETA-FRUCTOSIDASE"/>
    <property type="match status" value="1"/>
</dbReference>
<dbReference type="Pfam" id="PF00251">
    <property type="entry name" value="Glyco_hydro_32N"/>
    <property type="match status" value="1"/>
</dbReference>
<dbReference type="InterPro" id="IPR013320">
    <property type="entry name" value="ConA-like_dom_sf"/>
</dbReference>
<dbReference type="SUPFAM" id="SSF75005">
    <property type="entry name" value="Arabinanase/levansucrase/invertase"/>
    <property type="match status" value="1"/>
</dbReference>
<dbReference type="InterPro" id="IPR013189">
    <property type="entry name" value="Glyco_hydro_32_C"/>
</dbReference>
<dbReference type="InterPro" id="IPR018053">
    <property type="entry name" value="Glyco_hydro_32_AS"/>
</dbReference>
<comment type="similarity">
    <text evidence="1 5">Belongs to the glycosyl hydrolase 32 family.</text>
</comment>
<feature type="domain" description="Glycosyl hydrolase family 32 C-terminal" evidence="7">
    <location>
        <begin position="303"/>
        <end position="445"/>
    </location>
</feature>
<dbReference type="CDD" id="cd08996">
    <property type="entry name" value="GH32_FFase"/>
    <property type="match status" value="1"/>
</dbReference>
<organism evidence="8 9">
    <name type="scientific">Paenibacillus sacheonensis</name>
    <dbReference type="NCBI Taxonomy" id="742054"/>
    <lineage>
        <taxon>Bacteria</taxon>
        <taxon>Bacillati</taxon>
        <taxon>Bacillota</taxon>
        <taxon>Bacilli</taxon>
        <taxon>Bacillales</taxon>
        <taxon>Paenibacillaceae</taxon>
        <taxon>Paenibacillus</taxon>
    </lineage>
</organism>
<feature type="domain" description="Glycosyl hydrolase family 32 N-terminal" evidence="6">
    <location>
        <begin position="9"/>
        <end position="300"/>
    </location>
</feature>
<evidence type="ECO:0000259" key="7">
    <source>
        <dbReference type="Pfam" id="PF08244"/>
    </source>
</evidence>
<dbReference type="GO" id="GO:0004564">
    <property type="term" value="F:beta-fructofuranosidase activity"/>
    <property type="evidence" value="ECO:0007669"/>
    <property type="project" value="UniProtKB-EC"/>
</dbReference>
<proteinExistence type="inferred from homology"/>
<evidence type="ECO:0000256" key="3">
    <source>
        <dbReference type="ARBA" id="ARBA00022801"/>
    </source>
</evidence>
<accession>A0A7X4YJY3</accession>
<evidence type="ECO:0000256" key="4">
    <source>
        <dbReference type="ARBA" id="ARBA00023295"/>
    </source>
</evidence>
<evidence type="ECO:0000259" key="6">
    <source>
        <dbReference type="Pfam" id="PF00251"/>
    </source>
</evidence>
<gene>
    <name evidence="8" type="ORF">GT003_01710</name>
</gene>
<dbReference type="SMART" id="SM00640">
    <property type="entry name" value="Glyco_32"/>
    <property type="match status" value="1"/>
</dbReference>
<dbReference type="Gene3D" id="2.115.10.20">
    <property type="entry name" value="Glycosyl hydrolase domain, family 43"/>
    <property type="match status" value="1"/>
</dbReference>
<dbReference type="AlphaFoldDB" id="A0A7X4YJY3"/>
<dbReference type="InterPro" id="IPR051214">
    <property type="entry name" value="GH32_Enzymes"/>
</dbReference>
<dbReference type="Proteomes" id="UP000558113">
    <property type="component" value="Unassembled WGS sequence"/>
</dbReference>
<comment type="caution">
    <text evidence="8">The sequence shown here is derived from an EMBL/GenBank/DDBJ whole genome shotgun (WGS) entry which is preliminary data.</text>
</comment>
<dbReference type="PROSITE" id="PS00609">
    <property type="entry name" value="GLYCOSYL_HYDROL_F32"/>
    <property type="match status" value="1"/>
</dbReference>
<keyword evidence="3 5" id="KW-0378">Hydrolase</keyword>
<dbReference type="InterPro" id="IPR013148">
    <property type="entry name" value="Glyco_hydro_32_N"/>
</dbReference>
<dbReference type="InterPro" id="IPR001362">
    <property type="entry name" value="Glyco_hydro_32"/>
</dbReference>
<evidence type="ECO:0000313" key="9">
    <source>
        <dbReference type="Proteomes" id="UP000558113"/>
    </source>
</evidence>
<dbReference type="SUPFAM" id="SSF49899">
    <property type="entry name" value="Concanavalin A-like lectins/glucanases"/>
    <property type="match status" value="1"/>
</dbReference>
<evidence type="ECO:0000313" key="8">
    <source>
        <dbReference type="EMBL" id="NBC67705.1"/>
    </source>
</evidence>
<protein>
    <recommendedName>
        <fullName evidence="2">beta-fructofuranosidase</fullName>
        <ecNumber evidence="2">3.2.1.26</ecNumber>
    </recommendedName>
</protein>
<evidence type="ECO:0000256" key="5">
    <source>
        <dbReference type="RuleBase" id="RU362110"/>
    </source>
</evidence>
<dbReference type="OrthoDB" id="9759709at2"/>
<dbReference type="Gene3D" id="2.60.120.560">
    <property type="entry name" value="Exo-inulinase, domain 1"/>
    <property type="match status" value="1"/>
</dbReference>
<evidence type="ECO:0000256" key="1">
    <source>
        <dbReference type="ARBA" id="ARBA00009902"/>
    </source>
</evidence>
<dbReference type="PANTHER" id="PTHR43101">
    <property type="entry name" value="BETA-FRUCTOSIDASE"/>
    <property type="match status" value="1"/>
</dbReference>